<accession>A0A3E1K5R7</accession>
<protein>
    <submittedName>
        <fullName evidence="1">Cryptochrome/photolyase family protein</fullName>
    </submittedName>
</protein>
<dbReference type="SUPFAM" id="SSF48173">
    <property type="entry name" value="Cryptochrome/photolyase FAD-binding domain"/>
    <property type="match status" value="1"/>
</dbReference>
<name>A0A3E1K5R7_9GAMM</name>
<dbReference type="InterPro" id="IPR036134">
    <property type="entry name" value="Crypto/Photolyase_FAD-like_sf"/>
</dbReference>
<dbReference type="Gene3D" id="1.25.40.80">
    <property type="match status" value="1"/>
</dbReference>
<keyword evidence="2" id="KW-1185">Reference proteome</keyword>
<evidence type="ECO:0000313" key="2">
    <source>
        <dbReference type="Proteomes" id="UP000260351"/>
    </source>
</evidence>
<gene>
    <name evidence="1" type="ORF">DZC52_13590</name>
</gene>
<proteinExistence type="predicted"/>
<dbReference type="InterPro" id="IPR052551">
    <property type="entry name" value="UV-DNA_repair_photolyase"/>
</dbReference>
<dbReference type="AlphaFoldDB" id="A0A3E1K5R7"/>
<dbReference type="GO" id="GO:0016829">
    <property type="term" value="F:lyase activity"/>
    <property type="evidence" value="ECO:0007669"/>
    <property type="project" value="UniProtKB-KW"/>
</dbReference>
<dbReference type="Gene3D" id="1.10.579.10">
    <property type="entry name" value="DNA Cyclobutane Dipyrimidine Photolyase, subunit A, domain 3"/>
    <property type="match status" value="1"/>
</dbReference>
<dbReference type="InterPro" id="IPR007357">
    <property type="entry name" value="PhrB-like"/>
</dbReference>
<reference evidence="1 2" key="1">
    <citation type="submission" date="2018-08" db="EMBL/GenBank/DDBJ databases">
        <title>Wenzhouxiangella salilacus sp. nov., a novel bacterium isolated from a saline lake in Xinjiang Province, China.</title>
        <authorList>
            <person name="Han S."/>
        </authorList>
    </citation>
    <scope>NUCLEOTIDE SEQUENCE [LARGE SCALE GENOMIC DNA]</scope>
    <source>
        <strain evidence="1 2">XDB06</strain>
    </source>
</reference>
<keyword evidence="1" id="KW-0456">Lyase</keyword>
<dbReference type="EMBL" id="QUZK01000048">
    <property type="protein sequence ID" value="RFF29355.1"/>
    <property type="molecule type" value="Genomic_DNA"/>
</dbReference>
<evidence type="ECO:0000313" key="1">
    <source>
        <dbReference type="EMBL" id="RFF29355.1"/>
    </source>
</evidence>
<sequence>MRLGLICGDQLHWPNPVCEALDPRRDRLIMGELANETGYVWHHAKKIVLVLSAMRHFAEAAGEAGWTVDYHRFDAESEVASFSDLVERACRCHEVDEIVVSWPGEWRVLEEIQGWTSRFGVNVTILPDSRFVCGLEEFNRWASDRRQLRMEFFYRRMRKKTGYLMDGDVPAGGDWNFDKSNRKAWKGDPPAASPMSFSPDGITREVIETVSRHIDAFGEIEGFDYPVTIAQARRALAHFIRSAAAHFGDFQDAMHSDSEWLFHSRLSSSLNIGLLTPVEVCDAVEQAWRDGDMPLNAAEGFIRQIIGWREFVRGIYWREMPGYAKRNGLGNDRDLPDFYWSGQTGMNCLRETIRGTRRNAYAHHIQRLMVTGNFALLLGVLPEQICDWYLAVYADAFDWVELPNTLGMVMHADGGLLGSKPYAASGKYIDRMSDYCAGCRYKVKETTGDDACPFNALYWDFLMRHRRHFESNGRMKMMYRHVDRMSDERQRAVAQRAAFVKRRVDEL</sequence>
<dbReference type="Proteomes" id="UP000260351">
    <property type="component" value="Unassembled WGS sequence"/>
</dbReference>
<organism evidence="1 2">
    <name type="scientific">Wenzhouxiangella sediminis</name>
    <dbReference type="NCBI Taxonomy" id="1792836"/>
    <lineage>
        <taxon>Bacteria</taxon>
        <taxon>Pseudomonadati</taxon>
        <taxon>Pseudomonadota</taxon>
        <taxon>Gammaproteobacteria</taxon>
        <taxon>Chromatiales</taxon>
        <taxon>Wenzhouxiangellaceae</taxon>
        <taxon>Wenzhouxiangella</taxon>
    </lineage>
</organism>
<dbReference type="InterPro" id="IPR014729">
    <property type="entry name" value="Rossmann-like_a/b/a_fold"/>
</dbReference>
<dbReference type="PANTHER" id="PTHR38657:SF1">
    <property type="entry name" value="SLR1343 PROTEIN"/>
    <property type="match status" value="1"/>
</dbReference>
<dbReference type="OrthoDB" id="5288100at2"/>
<dbReference type="Pfam" id="PF04244">
    <property type="entry name" value="DPRP"/>
    <property type="match status" value="1"/>
</dbReference>
<dbReference type="PANTHER" id="PTHR38657">
    <property type="entry name" value="SLR1343 PROTEIN"/>
    <property type="match status" value="1"/>
</dbReference>
<dbReference type="Gene3D" id="1.10.10.1710">
    <property type="entry name" value="Deoxyribodipyrimidine photolyase-related"/>
    <property type="match status" value="1"/>
</dbReference>
<comment type="caution">
    <text evidence="1">The sequence shown here is derived from an EMBL/GenBank/DDBJ whole genome shotgun (WGS) entry which is preliminary data.</text>
</comment>
<dbReference type="Gene3D" id="3.40.50.620">
    <property type="entry name" value="HUPs"/>
    <property type="match status" value="1"/>
</dbReference>